<feature type="compositionally biased region" description="Basic and acidic residues" evidence="1">
    <location>
        <begin position="367"/>
        <end position="378"/>
    </location>
</feature>
<proteinExistence type="predicted"/>
<feature type="region of interest" description="Disordered" evidence="1">
    <location>
        <begin position="412"/>
        <end position="454"/>
    </location>
</feature>
<feature type="region of interest" description="Disordered" evidence="1">
    <location>
        <begin position="139"/>
        <end position="271"/>
    </location>
</feature>
<evidence type="ECO:0000313" key="3">
    <source>
        <dbReference type="Proteomes" id="UP000076727"/>
    </source>
</evidence>
<sequence length="666" mass="76690">MTNQPPFRSIHGMTPGVLDPAQPARLHRVSGSTFSFASFHPLTATPRTQNLENLSLKEEPTRPKRIVIETTPGPEGTSLWRFVPRARLGHGVDSEGNWPRLVNICGEVVHCSQDQWDIYKLDSTEYECFVPGPPEIPTVTRKKGKERATVYESERRNVDGAHPAYRSKRRLSTPSDEEAQPNGRKRFRSVAPDEDAMRELGNDPTHPIPVFDDGPEEEEVEDLLGNSSRGSSRVSSAQRSTSRAGPRRRTRETESQRQSRRDKLAFRTKPTTTFYGDVQEVDMVDLTTDDLNGHPGPVPSSNTAKRKSKILSHYIASSILIALSVSPEPRARTPDKSGSPTDSPDYTETRARKRHRTLSPGSTKQELGSKRSERERRRAENFKARFCTRRAAWHGQFLQDVMTDIPEEVRNGRAARGPEQPPQPPEQAPQPENDNSLDEEAQRQATIEESRRKLAELERDKPLWEEAARRRMKAERVEEEQRRVQREAQRQAREAEERLRRQQAERAEAERRARLAKEKIEREQEQWRRQQQQQRWSHGPWTTQRALERYKLLSEVFDNAKFSEDNPVTFDTIPWPVLQSPTMLVVEDIDWNAVEAFFRAVQSYMRSQDYKAFIQESHRRFHPDRWRARGILRSVTDEETRSCLEVASNTVAQALTPLWREVVKGG</sequence>
<gene>
    <name evidence="2" type="ORF">DAEQUDRAFT_154599</name>
</gene>
<organism evidence="2 3">
    <name type="scientific">Daedalea quercina L-15889</name>
    <dbReference type="NCBI Taxonomy" id="1314783"/>
    <lineage>
        <taxon>Eukaryota</taxon>
        <taxon>Fungi</taxon>
        <taxon>Dikarya</taxon>
        <taxon>Basidiomycota</taxon>
        <taxon>Agaricomycotina</taxon>
        <taxon>Agaricomycetes</taxon>
        <taxon>Polyporales</taxon>
        <taxon>Fomitopsis</taxon>
    </lineage>
</organism>
<feature type="compositionally biased region" description="Basic and acidic residues" evidence="1">
    <location>
        <begin position="251"/>
        <end position="265"/>
    </location>
</feature>
<feature type="compositionally biased region" description="Acidic residues" evidence="1">
    <location>
        <begin position="213"/>
        <end position="222"/>
    </location>
</feature>
<keyword evidence="3" id="KW-1185">Reference proteome</keyword>
<dbReference type="OrthoDB" id="3265210at2759"/>
<feature type="compositionally biased region" description="Basic and acidic residues" evidence="1">
    <location>
        <begin position="146"/>
        <end position="159"/>
    </location>
</feature>
<dbReference type="STRING" id="1314783.A0A165RN46"/>
<feature type="compositionally biased region" description="Polar residues" evidence="1">
    <location>
        <begin position="336"/>
        <end position="346"/>
    </location>
</feature>
<dbReference type="EMBL" id="KV429048">
    <property type="protein sequence ID" value="KZT70966.1"/>
    <property type="molecule type" value="Genomic_DNA"/>
</dbReference>
<protein>
    <submittedName>
        <fullName evidence="2">Uncharacterized protein</fullName>
    </submittedName>
</protein>
<evidence type="ECO:0000313" key="2">
    <source>
        <dbReference type="EMBL" id="KZT70966.1"/>
    </source>
</evidence>
<dbReference type="Proteomes" id="UP000076727">
    <property type="component" value="Unassembled WGS sequence"/>
</dbReference>
<accession>A0A165RN46</accession>
<reference evidence="2 3" key="1">
    <citation type="journal article" date="2016" name="Mol. Biol. Evol.">
        <title>Comparative Genomics of Early-Diverging Mushroom-Forming Fungi Provides Insights into the Origins of Lignocellulose Decay Capabilities.</title>
        <authorList>
            <person name="Nagy L.G."/>
            <person name="Riley R."/>
            <person name="Tritt A."/>
            <person name="Adam C."/>
            <person name="Daum C."/>
            <person name="Floudas D."/>
            <person name="Sun H."/>
            <person name="Yadav J.S."/>
            <person name="Pangilinan J."/>
            <person name="Larsson K.H."/>
            <person name="Matsuura K."/>
            <person name="Barry K."/>
            <person name="Labutti K."/>
            <person name="Kuo R."/>
            <person name="Ohm R.A."/>
            <person name="Bhattacharya S.S."/>
            <person name="Shirouzu T."/>
            <person name="Yoshinaga Y."/>
            <person name="Martin F.M."/>
            <person name="Grigoriev I.V."/>
            <person name="Hibbett D.S."/>
        </authorList>
    </citation>
    <scope>NUCLEOTIDE SEQUENCE [LARGE SCALE GENOMIC DNA]</scope>
    <source>
        <strain evidence="2 3">L-15889</strain>
    </source>
</reference>
<feature type="compositionally biased region" description="Low complexity" evidence="1">
    <location>
        <begin position="227"/>
        <end position="243"/>
    </location>
</feature>
<feature type="region of interest" description="Disordered" evidence="1">
    <location>
        <begin position="326"/>
        <end position="378"/>
    </location>
</feature>
<name>A0A165RN46_9APHY</name>
<evidence type="ECO:0000256" key="1">
    <source>
        <dbReference type="SAM" id="MobiDB-lite"/>
    </source>
</evidence>
<dbReference type="AlphaFoldDB" id="A0A165RN46"/>
<feature type="compositionally biased region" description="Basic and acidic residues" evidence="1">
    <location>
        <begin position="440"/>
        <end position="454"/>
    </location>
</feature>
<feature type="compositionally biased region" description="Pro residues" evidence="1">
    <location>
        <begin position="419"/>
        <end position="428"/>
    </location>
</feature>